<dbReference type="AlphaFoldDB" id="A0A5R8ZFN3"/>
<evidence type="ECO:0000313" key="2">
    <source>
        <dbReference type="EMBL" id="TLP63646.1"/>
    </source>
</evidence>
<proteinExistence type="predicted"/>
<organism evidence="2 3">
    <name type="scientific">Pseudomonas mosselii</name>
    <dbReference type="NCBI Taxonomy" id="78327"/>
    <lineage>
        <taxon>Bacteria</taxon>
        <taxon>Pseudomonadati</taxon>
        <taxon>Pseudomonadota</taxon>
        <taxon>Gammaproteobacteria</taxon>
        <taxon>Pseudomonadales</taxon>
        <taxon>Pseudomonadaceae</taxon>
        <taxon>Pseudomonas</taxon>
    </lineage>
</organism>
<protein>
    <recommendedName>
        <fullName evidence="1">HEPN AbiJ-N-terminal domain-containing protein</fullName>
    </recommendedName>
</protein>
<gene>
    <name evidence="2" type="ORF">FEM01_06215</name>
</gene>
<dbReference type="EMBL" id="VAUO01000002">
    <property type="protein sequence ID" value="TLP63646.1"/>
    <property type="molecule type" value="Genomic_DNA"/>
</dbReference>
<sequence length="278" mass="31437">MDFSQRMGLAPATKTAQIDSIDRDLKNSLWNVIISYRLNRFTHPAKYDKVVGSSLSWFATQTYRDFFKAPLDTVPYKWSDFKKTIREEFFKMSWHRTYSFVEFVVDSSDESEQKRFASAFNLVLEQENSAYRFVSGKLTPITSTDEIDEIESAIVNSDRYAGVRTHLSSALSLLTDRENPDYRNSIKESISAVESLAKKLINDDKATLGQALKTLEAKHGLHSSLKSAFMTLYGYTSDAGGIRHALLDSTSTSTKADARFMLITCSAFINFAIDSIED</sequence>
<dbReference type="Proteomes" id="UP000309819">
    <property type="component" value="Unassembled WGS sequence"/>
</dbReference>
<dbReference type="OrthoDB" id="9786278at2"/>
<evidence type="ECO:0000259" key="1">
    <source>
        <dbReference type="Pfam" id="PF18863"/>
    </source>
</evidence>
<dbReference type="Pfam" id="PF18863">
    <property type="entry name" value="AbiJ_NTD4"/>
    <property type="match status" value="1"/>
</dbReference>
<comment type="caution">
    <text evidence="2">The sequence shown here is derived from an EMBL/GenBank/DDBJ whole genome shotgun (WGS) entry which is preliminary data.</text>
</comment>
<dbReference type="InterPro" id="IPR049503">
    <property type="entry name" value="AbiJ_NTD4"/>
</dbReference>
<reference evidence="2 3" key="1">
    <citation type="submission" date="2019-05" db="EMBL/GenBank/DDBJ databases">
        <title>Pseudomonas sp. SC006 isolated from lettuce that can produce HBGAs.</title>
        <authorList>
            <person name="Wang D."/>
            <person name="Liao N."/>
            <person name="Liu D."/>
            <person name="Zhang Z."/>
            <person name="Zou S."/>
        </authorList>
    </citation>
    <scope>NUCLEOTIDE SEQUENCE [LARGE SCALE GENOMIC DNA]</scope>
    <source>
        <strain evidence="2 3">SC006</strain>
    </source>
</reference>
<feature type="domain" description="HEPN AbiJ-N-terminal" evidence="1">
    <location>
        <begin position="1"/>
        <end position="155"/>
    </location>
</feature>
<keyword evidence="3" id="KW-1185">Reference proteome</keyword>
<name>A0A5R8ZFN3_9PSED</name>
<evidence type="ECO:0000313" key="3">
    <source>
        <dbReference type="Proteomes" id="UP000309819"/>
    </source>
</evidence>
<accession>A0A5R8ZFN3</accession>